<proteinExistence type="predicted"/>
<keyword evidence="2" id="KW-1185">Reference proteome</keyword>
<protein>
    <recommendedName>
        <fullName evidence="3">Transposase</fullName>
    </recommendedName>
</protein>
<sequence>MKVRITQSFADGAARSTSVKVTMGCGSGAKAWKLYKAPAVRTLTVGQDAVFDFALSSPGSDTLTHKEQPLIRAWLANWNGHPRPFVWTKTADEILDEVAAHCHRISDSGH</sequence>
<evidence type="ECO:0008006" key="3">
    <source>
        <dbReference type="Google" id="ProtNLM"/>
    </source>
</evidence>
<organism evidence="1 2">
    <name type="scientific">Streptomyces polychromogenes</name>
    <dbReference type="NCBI Taxonomy" id="67342"/>
    <lineage>
        <taxon>Bacteria</taxon>
        <taxon>Bacillati</taxon>
        <taxon>Actinomycetota</taxon>
        <taxon>Actinomycetes</taxon>
        <taxon>Kitasatosporales</taxon>
        <taxon>Streptomycetaceae</taxon>
        <taxon>Streptomyces</taxon>
    </lineage>
</organism>
<reference evidence="2" key="1">
    <citation type="journal article" date="2019" name="Int. J. Syst. Evol. Microbiol.">
        <title>The Global Catalogue of Microorganisms (GCM) 10K type strain sequencing project: providing services to taxonomists for standard genome sequencing and annotation.</title>
        <authorList>
            <consortium name="The Broad Institute Genomics Platform"/>
            <consortium name="The Broad Institute Genome Sequencing Center for Infectious Disease"/>
            <person name="Wu L."/>
            <person name="Ma J."/>
        </authorList>
    </citation>
    <scope>NUCLEOTIDE SEQUENCE [LARGE SCALE GENOMIC DNA]</scope>
    <source>
        <strain evidence="2">JCM 4505</strain>
    </source>
</reference>
<comment type="caution">
    <text evidence="1">The sequence shown here is derived from an EMBL/GenBank/DDBJ whole genome shotgun (WGS) entry which is preliminary data.</text>
</comment>
<accession>A0ABP3EW46</accession>
<gene>
    <name evidence="1" type="ORF">GCM10010302_17260</name>
</gene>
<dbReference type="EMBL" id="BAAABV010000011">
    <property type="protein sequence ID" value="GAA0280056.1"/>
    <property type="molecule type" value="Genomic_DNA"/>
</dbReference>
<name>A0ABP3EW46_9ACTN</name>
<evidence type="ECO:0000313" key="2">
    <source>
        <dbReference type="Proteomes" id="UP001501867"/>
    </source>
</evidence>
<evidence type="ECO:0000313" key="1">
    <source>
        <dbReference type="EMBL" id="GAA0280056.1"/>
    </source>
</evidence>
<dbReference type="Proteomes" id="UP001501867">
    <property type="component" value="Unassembled WGS sequence"/>
</dbReference>